<keyword evidence="7 8" id="KW-0472">Membrane</keyword>
<evidence type="ECO:0008006" key="11">
    <source>
        <dbReference type="Google" id="ProtNLM"/>
    </source>
</evidence>
<keyword evidence="6 8" id="KW-1133">Transmembrane helix</keyword>
<dbReference type="InterPro" id="IPR050297">
    <property type="entry name" value="LipidA_mod_glycosyltrf_83"/>
</dbReference>
<sequence>MSLYFFFKLNSPLSTMKNLLHNIQSRRFAALIILLIIIGIITRLEPLHDEQRLLKSISEDGYLMMTIARNMALGLGMSTADGTIPTNGTQPLTTFLWAGAYWLEGGDKVQTLIWIILMQFMFASLTAFLLWQFGQQVLQQRPNSDKMASLAAATWYASPAIAPHTMNGLETGLYGLAVLWVTMILVSAPTKSWTLRYSVWLGLLLGITFWIRNDAAFLIFAACLMHLFIGGCWQSREISQRFLSVNVMGLTSVLVALPWLIYNQIHFGSIMPISGQSQSLGIEFGQNLPALSSTLVEPPPLVIMLKESHCQQQS</sequence>
<keyword evidence="4" id="KW-0808">Transferase</keyword>
<gene>
    <name evidence="9" type="ORF">THIOM_004494</name>
</gene>
<comment type="subcellular location">
    <subcellularLocation>
        <location evidence="1">Cell membrane</location>
        <topology evidence="1">Multi-pass membrane protein</topology>
    </subcellularLocation>
</comment>
<dbReference type="PANTHER" id="PTHR33908">
    <property type="entry name" value="MANNOSYLTRANSFERASE YKCB-RELATED"/>
    <property type="match status" value="1"/>
</dbReference>
<feature type="transmembrane region" description="Helical" evidence="8">
    <location>
        <begin position="217"/>
        <end position="235"/>
    </location>
</feature>
<evidence type="ECO:0000256" key="6">
    <source>
        <dbReference type="ARBA" id="ARBA00022989"/>
    </source>
</evidence>
<keyword evidence="5 8" id="KW-0812">Transmembrane</keyword>
<evidence type="ECO:0000313" key="9">
    <source>
        <dbReference type="EMBL" id="OAD19844.1"/>
    </source>
</evidence>
<dbReference type="PANTHER" id="PTHR33908:SF11">
    <property type="entry name" value="MEMBRANE PROTEIN"/>
    <property type="match status" value="1"/>
</dbReference>
<evidence type="ECO:0000256" key="3">
    <source>
        <dbReference type="ARBA" id="ARBA00022676"/>
    </source>
</evidence>
<keyword evidence="10" id="KW-1185">Reference proteome</keyword>
<evidence type="ECO:0000256" key="8">
    <source>
        <dbReference type="SAM" id="Phobius"/>
    </source>
</evidence>
<comment type="caution">
    <text evidence="9">The sequence shown here is derived from an EMBL/GenBank/DDBJ whole genome shotgun (WGS) entry which is preliminary data.</text>
</comment>
<organism evidence="9 10">
    <name type="scientific">Candidatus Thiomargarita nelsonii</name>
    <dbReference type="NCBI Taxonomy" id="1003181"/>
    <lineage>
        <taxon>Bacteria</taxon>
        <taxon>Pseudomonadati</taxon>
        <taxon>Pseudomonadota</taxon>
        <taxon>Gammaproteobacteria</taxon>
        <taxon>Thiotrichales</taxon>
        <taxon>Thiotrichaceae</taxon>
        <taxon>Thiomargarita</taxon>
    </lineage>
</organism>
<keyword evidence="3" id="KW-0328">Glycosyltransferase</keyword>
<accession>A0A176RVT2</accession>
<dbReference type="GO" id="GO:0009103">
    <property type="term" value="P:lipopolysaccharide biosynthetic process"/>
    <property type="evidence" value="ECO:0007669"/>
    <property type="project" value="UniProtKB-ARBA"/>
</dbReference>
<dbReference type="GO" id="GO:0016763">
    <property type="term" value="F:pentosyltransferase activity"/>
    <property type="evidence" value="ECO:0007669"/>
    <property type="project" value="TreeGrafter"/>
</dbReference>
<evidence type="ECO:0000256" key="1">
    <source>
        <dbReference type="ARBA" id="ARBA00004651"/>
    </source>
</evidence>
<evidence type="ECO:0000256" key="4">
    <source>
        <dbReference type="ARBA" id="ARBA00022679"/>
    </source>
</evidence>
<dbReference type="Proteomes" id="UP000076962">
    <property type="component" value="Unassembled WGS sequence"/>
</dbReference>
<evidence type="ECO:0000256" key="5">
    <source>
        <dbReference type="ARBA" id="ARBA00022692"/>
    </source>
</evidence>
<proteinExistence type="predicted"/>
<name>A0A176RVT2_9GAMM</name>
<protein>
    <recommendedName>
        <fullName evidence="11">Glycosyltransferase RgtA/B/C/D-like domain-containing protein</fullName>
    </recommendedName>
</protein>
<dbReference type="AlphaFoldDB" id="A0A176RVT2"/>
<feature type="transmembrane region" description="Helical" evidence="8">
    <location>
        <begin position="28"/>
        <end position="44"/>
    </location>
</feature>
<dbReference type="PATRIC" id="fig|1003181.4.peg.5923"/>
<feature type="transmembrane region" description="Helical" evidence="8">
    <location>
        <begin position="112"/>
        <end position="134"/>
    </location>
</feature>
<evidence type="ECO:0000256" key="7">
    <source>
        <dbReference type="ARBA" id="ARBA00023136"/>
    </source>
</evidence>
<dbReference type="EMBL" id="LUTY01002643">
    <property type="protein sequence ID" value="OAD19844.1"/>
    <property type="molecule type" value="Genomic_DNA"/>
</dbReference>
<reference evidence="9 10" key="1">
    <citation type="submission" date="2016-05" db="EMBL/GenBank/DDBJ databases">
        <title>Single-cell genome of chain-forming Candidatus Thiomargarita nelsonii and comparison to other large sulfur-oxidizing bacteria.</title>
        <authorList>
            <person name="Winkel M."/>
            <person name="Salman V."/>
            <person name="Woyke T."/>
            <person name="Schulz-Vogt H."/>
            <person name="Richter M."/>
            <person name="Flood B."/>
            <person name="Bailey J."/>
            <person name="Amann R."/>
            <person name="Mussmann M."/>
        </authorList>
    </citation>
    <scope>NUCLEOTIDE SEQUENCE [LARGE SCALE GENOMIC DNA]</scope>
    <source>
        <strain evidence="9 10">THI036</strain>
    </source>
</reference>
<feature type="transmembrane region" description="Helical" evidence="8">
    <location>
        <begin position="242"/>
        <end position="262"/>
    </location>
</feature>
<dbReference type="GO" id="GO:0005886">
    <property type="term" value="C:plasma membrane"/>
    <property type="evidence" value="ECO:0007669"/>
    <property type="project" value="UniProtKB-SubCell"/>
</dbReference>
<evidence type="ECO:0000256" key="2">
    <source>
        <dbReference type="ARBA" id="ARBA00022475"/>
    </source>
</evidence>
<evidence type="ECO:0000313" key="10">
    <source>
        <dbReference type="Proteomes" id="UP000076962"/>
    </source>
</evidence>
<feature type="transmembrane region" description="Helical" evidence="8">
    <location>
        <begin position="171"/>
        <end position="188"/>
    </location>
</feature>
<keyword evidence="2" id="KW-1003">Cell membrane</keyword>